<protein>
    <submittedName>
        <fullName evidence="1">Uncharacterized protein</fullName>
    </submittedName>
</protein>
<name>A0A067L8J2_JATCU</name>
<gene>
    <name evidence="1" type="ORF">JCGZ_03854</name>
</gene>
<dbReference type="AlphaFoldDB" id="A0A067L8J2"/>
<dbReference type="OrthoDB" id="101614at2759"/>
<proteinExistence type="predicted"/>
<organism evidence="1 2">
    <name type="scientific">Jatropha curcas</name>
    <name type="common">Barbados nut</name>
    <dbReference type="NCBI Taxonomy" id="180498"/>
    <lineage>
        <taxon>Eukaryota</taxon>
        <taxon>Viridiplantae</taxon>
        <taxon>Streptophyta</taxon>
        <taxon>Embryophyta</taxon>
        <taxon>Tracheophyta</taxon>
        <taxon>Spermatophyta</taxon>
        <taxon>Magnoliopsida</taxon>
        <taxon>eudicotyledons</taxon>
        <taxon>Gunneridae</taxon>
        <taxon>Pentapetalae</taxon>
        <taxon>rosids</taxon>
        <taxon>fabids</taxon>
        <taxon>Malpighiales</taxon>
        <taxon>Euphorbiaceae</taxon>
        <taxon>Crotonoideae</taxon>
        <taxon>Jatropheae</taxon>
        <taxon>Jatropha</taxon>
    </lineage>
</organism>
<keyword evidence="2" id="KW-1185">Reference proteome</keyword>
<accession>A0A067L8J2</accession>
<evidence type="ECO:0000313" key="2">
    <source>
        <dbReference type="Proteomes" id="UP000027138"/>
    </source>
</evidence>
<reference evidence="1 2" key="1">
    <citation type="journal article" date="2014" name="PLoS ONE">
        <title>Global Analysis of Gene Expression Profiles in Physic Nut (Jatropha curcas L.) Seedlings Exposed to Salt Stress.</title>
        <authorList>
            <person name="Zhang L."/>
            <person name="Zhang C."/>
            <person name="Wu P."/>
            <person name="Chen Y."/>
            <person name="Li M."/>
            <person name="Jiang H."/>
            <person name="Wu G."/>
        </authorList>
    </citation>
    <scope>NUCLEOTIDE SEQUENCE [LARGE SCALE GENOMIC DNA]</scope>
    <source>
        <strain evidence="2">cv. GZQX0401</strain>
        <tissue evidence="1">Young leaves</tissue>
    </source>
</reference>
<dbReference type="EMBL" id="KK914329">
    <property type="protein sequence ID" value="KDP40439.1"/>
    <property type="molecule type" value="Genomic_DNA"/>
</dbReference>
<evidence type="ECO:0000313" key="1">
    <source>
        <dbReference type="EMBL" id="KDP40439.1"/>
    </source>
</evidence>
<dbReference type="Proteomes" id="UP000027138">
    <property type="component" value="Unassembled WGS sequence"/>
</dbReference>
<sequence>MARSGKTNPTLQAWKCPVNEGTFGLGYEPTDEDRAERTRRGRKESIEMRPYLLTLNGHFCKPGEIVPYCGFQEPFCCPTAKKMLPGSEIFSDVWGNKPETITELEVEDFM</sequence>